<organism evidence="2 3">
    <name type="scientific">Ralstonia mojiangensis</name>
    <dbReference type="NCBI Taxonomy" id="2953895"/>
    <lineage>
        <taxon>Bacteria</taxon>
        <taxon>Pseudomonadati</taxon>
        <taxon>Pseudomonadota</taxon>
        <taxon>Betaproteobacteria</taxon>
        <taxon>Burkholderiales</taxon>
        <taxon>Burkholderiaceae</taxon>
        <taxon>Ralstonia</taxon>
    </lineage>
</organism>
<dbReference type="Proteomes" id="UP001164420">
    <property type="component" value="Unassembled WGS sequence"/>
</dbReference>
<protein>
    <recommendedName>
        <fullName evidence="1">Double-GTPase 2 domain-containing protein</fullName>
    </recommendedName>
</protein>
<proteinExistence type="predicted"/>
<dbReference type="InterPro" id="IPR045528">
    <property type="entry name" value="DO-GTPase2"/>
</dbReference>
<dbReference type="SUPFAM" id="SSF52540">
    <property type="entry name" value="P-loop containing nucleoside triphosphate hydrolases"/>
    <property type="match status" value="1"/>
</dbReference>
<comment type="caution">
    <text evidence="2">The sequence shown here is derived from an EMBL/GenBank/DDBJ whole genome shotgun (WGS) entry which is preliminary data.</text>
</comment>
<feature type="domain" description="Double-GTPase 2" evidence="1">
    <location>
        <begin position="15"/>
        <end position="211"/>
    </location>
</feature>
<sequence length="259" mass="28481">MSDLLMLLPRTQHLLIGVLGAHDAGKTTMLTANYLLMLQGRCLADATFAGSRTLGAWESLASWMRFHDAALAPMFPPHTPRGSSRVPGLLHLALRRKSGEFRDVLLADAPGEWFSQWAITENAVPAEGAQWLVDRSDAFVVIADCARLSGKDRGLARAELLQLIERLGNHVGCRPTILVWTKSEFEVPSAIRESIKDALARNIPSATEHCVTIGEPETFSDALGHIVSISWDGPFSEPIVEKARRYDPFFAFRGHRASA</sequence>
<gene>
    <name evidence="2" type="ORF">N5J06_18725</name>
</gene>
<reference evidence="2 3" key="1">
    <citation type="journal article" date="2023" name="Front. Microbiol.">
        <title>Ralstonia chuxiongensis sp. nov., Ralstonia mojiangensis sp. nov., and Ralstonia soli sp. nov., isolated from tobacco fields, are three novel species in the family Burkholderiaceae.</title>
        <authorList>
            <person name="Lu C.H."/>
            <person name="Zhang Y.Y."/>
            <person name="Jiang N."/>
            <person name="Chen W."/>
            <person name="Shao X."/>
            <person name="Zhao Z.M."/>
            <person name="Lu W.L."/>
            <person name="Hu X."/>
            <person name="Xi Y.X."/>
            <person name="Zou S.Y."/>
            <person name="Wei Q.J."/>
            <person name="Lin Z.L."/>
            <person name="Gong L."/>
            <person name="Gai X.T."/>
            <person name="Zhang L.Q."/>
            <person name="Li J.Y."/>
            <person name="Jin Y."/>
            <person name="Xia Z.Y."/>
        </authorList>
    </citation>
    <scope>NUCLEOTIDE SEQUENCE [LARGE SCALE GENOMIC DNA]</scope>
    <source>
        <strain evidence="2 3">22TCJT01-1</strain>
    </source>
</reference>
<dbReference type="EMBL" id="JAOCQI010000003">
    <property type="protein sequence ID" value="MCT7313012.1"/>
    <property type="molecule type" value="Genomic_DNA"/>
</dbReference>
<dbReference type="RefSeq" id="WP_260784968.1">
    <property type="nucleotide sequence ID" value="NZ_JAOCQI010000003.1"/>
</dbReference>
<evidence type="ECO:0000313" key="2">
    <source>
        <dbReference type="EMBL" id="MCT7313012.1"/>
    </source>
</evidence>
<dbReference type="Pfam" id="PF19993">
    <property type="entry name" value="DO-GTPase2"/>
    <property type="match status" value="1"/>
</dbReference>
<accession>A0ABT2LCR7</accession>
<name>A0ABT2LCR7_9RALS</name>
<dbReference type="InterPro" id="IPR027417">
    <property type="entry name" value="P-loop_NTPase"/>
</dbReference>
<evidence type="ECO:0000313" key="3">
    <source>
        <dbReference type="Proteomes" id="UP001164420"/>
    </source>
</evidence>
<keyword evidence="3" id="KW-1185">Reference proteome</keyword>
<evidence type="ECO:0000259" key="1">
    <source>
        <dbReference type="Pfam" id="PF19993"/>
    </source>
</evidence>